<name>A0ABQ1SLS8_9SPHI</name>
<dbReference type="EMBL" id="BMJO01000002">
    <property type="protein sequence ID" value="GGE47049.1"/>
    <property type="molecule type" value="Genomic_DNA"/>
</dbReference>
<protein>
    <submittedName>
        <fullName evidence="1">Uncharacterized protein</fullName>
    </submittedName>
</protein>
<proteinExistence type="predicted"/>
<dbReference type="Proteomes" id="UP000622648">
    <property type="component" value="Unassembled WGS sequence"/>
</dbReference>
<keyword evidence="2" id="KW-1185">Reference proteome</keyword>
<organism evidence="1 2">
    <name type="scientific">Pedobacter psychrotolerans</name>
    <dbReference type="NCBI Taxonomy" id="1843235"/>
    <lineage>
        <taxon>Bacteria</taxon>
        <taxon>Pseudomonadati</taxon>
        <taxon>Bacteroidota</taxon>
        <taxon>Sphingobacteriia</taxon>
        <taxon>Sphingobacteriales</taxon>
        <taxon>Sphingobacteriaceae</taxon>
        <taxon>Pedobacter</taxon>
    </lineage>
</organism>
<comment type="caution">
    <text evidence="1">The sequence shown here is derived from an EMBL/GenBank/DDBJ whole genome shotgun (WGS) entry which is preliminary data.</text>
</comment>
<evidence type="ECO:0000313" key="2">
    <source>
        <dbReference type="Proteomes" id="UP000622648"/>
    </source>
</evidence>
<sequence length="63" mass="7112">MVVVRSNVVGLLISKGIDSGRLLLIGVDKEFIVRTQEDGLRQRRDGLPYRLSWNNTKIEAKMG</sequence>
<reference evidence="2" key="1">
    <citation type="journal article" date="2019" name="Int. J. Syst. Evol. Microbiol.">
        <title>The Global Catalogue of Microorganisms (GCM) 10K type strain sequencing project: providing services to taxonomists for standard genome sequencing and annotation.</title>
        <authorList>
            <consortium name="The Broad Institute Genomics Platform"/>
            <consortium name="The Broad Institute Genome Sequencing Center for Infectious Disease"/>
            <person name="Wu L."/>
            <person name="Ma J."/>
        </authorList>
    </citation>
    <scope>NUCLEOTIDE SEQUENCE [LARGE SCALE GENOMIC DNA]</scope>
    <source>
        <strain evidence="2">CGMCC 1.15644</strain>
    </source>
</reference>
<accession>A0ABQ1SLS8</accession>
<evidence type="ECO:0000313" key="1">
    <source>
        <dbReference type="EMBL" id="GGE47049.1"/>
    </source>
</evidence>
<gene>
    <name evidence="1" type="ORF">GCM10011413_11450</name>
</gene>